<keyword evidence="6" id="KW-1185">Reference proteome</keyword>
<evidence type="ECO:0008006" key="7">
    <source>
        <dbReference type="Google" id="ProtNLM"/>
    </source>
</evidence>
<evidence type="ECO:0000259" key="4">
    <source>
        <dbReference type="Pfam" id="PF24481"/>
    </source>
</evidence>
<evidence type="ECO:0000313" key="6">
    <source>
        <dbReference type="Proteomes" id="UP001458946"/>
    </source>
</evidence>
<feature type="domain" description="C4-type zinc ribbon" evidence="3">
    <location>
        <begin position="201"/>
        <end position="234"/>
    </location>
</feature>
<protein>
    <recommendedName>
        <fullName evidence="7">C4-type zinc ribbon domain-containing protein</fullName>
    </recommendedName>
</protein>
<evidence type="ECO:0000259" key="3">
    <source>
        <dbReference type="Pfam" id="PF02591"/>
    </source>
</evidence>
<reference evidence="5 6" key="1">
    <citation type="submission" date="2024-02" db="EMBL/GenBank/DDBJ databases">
        <title>Deinococcus xinjiangensis NBRC 107630.</title>
        <authorList>
            <person name="Ichikawa N."/>
            <person name="Katano-Makiyama Y."/>
            <person name="Hidaka K."/>
        </authorList>
    </citation>
    <scope>NUCLEOTIDE SEQUENCE [LARGE SCALE GENOMIC DNA]</scope>
    <source>
        <strain evidence="5 6">NBRC 107630</strain>
    </source>
</reference>
<dbReference type="RefSeq" id="WP_353543383.1">
    <property type="nucleotide sequence ID" value="NZ_BAABRN010000049.1"/>
</dbReference>
<dbReference type="Gene3D" id="1.10.287.1490">
    <property type="match status" value="1"/>
</dbReference>
<dbReference type="InterPro" id="IPR056003">
    <property type="entry name" value="CT398_CC_hairpin"/>
</dbReference>
<dbReference type="Pfam" id="PF24481">
    <property type="entry name" value="CT398_CC"/>
    <property type="match status" value="1"/>
</dbReference>
<keyword evidence="1" id="KW-0175">Coiled coil</keyword>
<feature type="region of interest" description="Disordered" evidence="2">
    <location>
        <begin position="123"/>
        <end position="143"/>
    </location>
</feature>
<feature type="coiled-coil region" evidence="1">
    <location>
        <begin position="34"/>
        <end position="120"/>
    </location>
</feature>
<evidence type="ECO:0000256" key="2">
    <source>
        <dbReference type="SAM" id="MobiDB-lite"/>
    </source>
</evidence>
<dbReference type="InterPro" id="IPR003743">
    <property type="entry name" value="Zf-RING_7"/>
</dbReference>
<dbReference type="InterPro" id="IPR052376">
    <property type="entry name" value="Oxidative_Scav/Glycosyltrans"/>
</dbReference>
<evidence type="ECO:0000313" key="5">
    <source>
        <dbReference type="EMBL" id="GAA5503412.1"/>
    </source>
</evidence>
<sequence>MTDQTPLQRLHRVQELDLSLDRLRDEEGNFPEALKNARAEQDRLNNELEETEITLEGVEKRVKQAEFDLTGVRDQVARAREEQEKNAFDARAQSQYGSRIQQLEERAEEMEEDLAPLRTRQRELGEKASGLREQHRAGRPNLNELEAADEQRIAGLRAEGEDSRKERAELVAGLDARTVKEYDQIRKAKKGQGLAEVKSGRCSACNVMLPVNIQQKVAQGKLPPVKCPSCGRFLIRLD</sequence>
<proteinExistence type="predicted"/>
<name>A0ABP9VDU7_9DEIO</name>
<dbReference type="Proteomes" id="UP001458946">
    <property type="component" value="Unassembled WGS sequence"/>
</dbReference>
<feature type="compositionally biased region" description="Basic and acidic residues" evidence="2">
    <location>
        <begin position="123"/>
        <end position="136"/>
    </location>
</feature>
<dbReference type="PANTHER" id="PTHR39082">
    <property type="entry name" value="PHOSPHOLIPASE C-BETA-2-RELATED"/>
    <property type="match status" value="1"/>
</dbReference>
<comment type="caution">
    <text evidence="5">The sequence shown here is derived from an EMBL/GenBank/DDBJ whole genome shotgun (WGS) entry which is preliminary data.</text>
</comment>
<gene>
    <name evidence="5" type="ORF">Dxin01_03169</name>
</gene>
<evidence type="ECO:0000256" key="1">
    <source>
        <dbReference type="SAM" id="Coils"/>
    </source>
</evidence>
<feature type="domain" description="CT398-like coiled coil hairpin" evidence="4">
    <location>
        <begin position="13"/>
        <end position="189"/>
    </location>
</feature>
<dbReference type="Pfam" id="PF02591">
    <property type="entry name" value="Zn_ribbon_9"/>
    <property type="match status" value="1"/>
</dbReference>
<dbReference type="PANTHER" id="PTHR39082:SF1">
    <property type="entry name" value="SCAVENGER RECEPTOR CLASS A MEMBER 3"/>
    <property type="match status" value="1"/>
</dbReference>
<organism evidence="5 6">
    <name type="scientific">Deinococcus xinjiangensis</name>
    <dbReference type="NCBI Taxonomy" id="457454"/>
    <lineage>
        <taxon>Bacteria</taxon>
        <taxon>Thermotogati</taxon>
        <taxon>Deinococcota</taxon>
        <taxon>Deinococci</taxon>
        <taxon>Deinococcales</taxon>
        <taxon>Deinococcaceae</taxon>
        <taxon>Deinococcus</taxon>
    </lineage>
</organism>
<dbReference type="EMBL" id="BAABRN010000049">
    <property type="protein sequence ID" value="GAA5503412.1"/>
    <property type="molecule type" value="Genomic_DNA"/>
</dbReference>
<accession>A0ABP9VDU7</accession>